<accession>A0ABM8KW28</accession>
<evidence type="ECO:0000313" key="3">
    <source>
        <dbReference type="Proteomes" id="UP000494116"/>
    </source>
</evidence>
<organism evidence="2 3">
    <name type="scientific">Achromobacter piechaudii</name>
    <dbReference type="NCBI Taxonomy" id="72556"/>
    <lineage>
        <taxon>Bacteria</taxon>
        <taxon>Pseudomonadati</taxon>
        <taxon>Pseudomonadota</taxon>
        <taxon>Betaproteobacteria</taxon>
        <taxon>Burkholderiales</taxon>
        <taxon>Alcaligenaceae</taxon>
        <taxon>Achromobacter</taxon>
    </lineage>
</organism>
<proteinExistence type="predicted"/>
<protein>
    <submittedName>
        <fullName evidence="2">Uncharacterized protein</fullName>
    </submittedName>
</protein>
<name>A0ABM8KW28_9BURK</name>
<gene>
    <name evidence="2" type="ORF">LMG1873_02150</name>
</gene>
<comment type="caution">
    <text evidence="2">The sequence shown here is derived from an EMBL/GenBank/DDBJ whole genome shotgun (WGS) entry which is preliminary data.</text>
</comment>
<evidence type="ECO:0000313" key="2">
    <source>
        <dbReference type="EMBL" id="CAB3691707.1"/>
    </source>
</evidence>
<keyword evidence="3" id="KW-1185">Reference proteome</keyword>
<feature type="chain" id="PRO_5046300083" evidence="1">
    <location>
        <begin position="43"/>
        <end position="442"/>
    </location>
</feature>
<dbReference type="EMBL" id="CADIJS010000002">
    <property type="protein sequence ID" value="CAB3691707.1"/>
    <property type="molecule type" value="Genomic_DNA"/>
</dbReference>
<reference evidence="2 3" key="1">
    <citation type="submission" date="2020-04" db="EMBL/GenBank/DDBJ databases">
        <authorList>
            <person name="De Canck E."/>
        </authorList>
    </citation>
    <scope>NUCLEOTIDE SEQUENCE [LARGE SCALE GENOMIC DNA]</scope>
    <source>
        <strain evidence="2 3">LMG 1873</strain>
    </source>
</reference>
<evidence type="ECO:0000256" key="1">
    <source>
        <dbReference type="SAM" id="SignalP"/>
    </source>
</evidence>
<sequence>MTDHPLRSRLPGPAAPVLAAPLLGAPLLAALLLAALASPADAAPRTVYAGTLQGAGDVVMELDSQPVNGVLTGRYFYPKHGVDIPLNGTLDALREPKTYQQSVDSGQDPASATAPAAAIWQGTLDASGYHGRWVNADSGKARPFALRRIADYDPDALAPGSVQAVTDAISGGVGSGIDDAALISDKTAPYDYLKLAGYAAPVGADSGSGSVAYRMWRDPRTGFGYPRLSRHPDPQVLARVNRLLEQRHWRKNLAALACKATIYTDGNPAAGSLGGYDDEAIAVAWLSPALMTVTESGSLYCGGAHPDNHFEPYTFDLLRGDYLDWNRIFPAYVAGEDGWPKPAPALLALIDQARAPLAPSQANTAQGTDVAQRDPDDTALEYCGDVWPSYLALGTQAPGALSLSVSGIGHAMGVCLGTHATVPFKDLTPYLTPNGKAYLIPQ</sequence>
<dbReference type="RefSeq" id="WP_084802353.1">
    <property type="nucleotide sequence ID" value="NZ_CADIJS010000002.1"/>
</dbReference>
<feature type="signal peptide" evidence="1">
    <location>
        <begin position="1"/>
        <end position="42"/>
    </location>
</feature>
<dbReference type="Proteomes" id="UP000494116">
    <property type="component" value="Unassembled WGS sequence"/>
</dbReference>
<keyword evidence="1" id="KW-0732">Signal</keyword>